<dbReference type="FunFam" id="1.25.40.10:FF:001887">
    <property type="entry name" value="Predicted protein"/>
    <property type="match status" value="1"/>
</dbReference>
<feature type="region of interest" description="Disordered" evidence="13">
    <location>
        <begin position="1407"/>
        <end position="1499"/>
    </location>
</feature>
<dbReference type="FunFam" id="2.40.50.140:FF:000194">
    <property type="entry name" value="Programmed cell death 11"/>
    <property type="match status" value="1"/>
</dbReference>
<dbReference type="GO" id="GO:0032040">
    <property type="term" value="C:small-subunit processome"/>
    <property type="evidence" value="ECO:0000318"/>
    <property type="project" value="GO_Central"/>
</dbReference>
<dbReference type="PROSITE" id="PS50126">
    <property type="entry name" value="S1"/>
    <property type="match status" value="12"/>
</dbReference>
<feature type="region of interest" description="Disordered" evidence="13">
    <location>
        <begin position="994"/>
        <end position="1028"/>
    </location>
</feature>
<dbReference type="FunFam" id="2.40.50.140:FF:000222">
    <property type="entry name" value="Programmed cell death 11"/>
    <property type="match status" value="1"/>
</dbReference>
<dbReference type="STRING" id="9258.ENSOANP00000002619"/>
<keyword evidence="3" id="KW-0698">rRNA processing</keyword>
<dbReference type="CDD" id="cd05697">
    <property type="entry name" value="S1_Rrp5_repeat_hs5"/>
    <property type="match status" value="1"/>
</dbReference>
<proteinExistence type="predicted"/>
<dbReference type="PANTHER" id="PTHR23270">
    <property type="entry name" value="PROGRAMMED CELL DEATH PROTEIN 11 PRE-RRNA PROCESSING PROTEIN RRP5"/>
    <property type="match status" value="1"/>
</dbReference>
<dbReference type="RefSeq" id="XP_007665836.1">
    <property type="nucleotide sequence ID" value="XM_007667646.4"/>
</dbReference>
<dbReference type="CTD" id="22984"/>
<feature type="domain" description="S1 motif" evidence="14">
    <location>
        <begin position="456"/>
        <end position="525"/>
    </location>
</feature>
<feature type="compositionally biased region" description="Basic and acidic residues" evidence="13">
    <location>
        <begin position="1475"/>
        <end position="1490"/>
    </location>
</feature>
<dbReference type="SUPFAM" id="SSF50249">
    <property type="entry name" value="Nucleic acid-binding proteins"/>
    <property type="match status" value="11"/>
</dbReference>
<dbReference type="Gene3D" id="2.40.50.140">
    <property type="entry name" value="Nucleic acid-binding proteins"/>
    <property type="match status" value="9"/>
</dbReference>
<dbReference type="InterPro" id="IPR045209">
    <property type="entry name" value="Rrp5"/>
</dbReference>
<dbReference type="FunCoup" id="F7DAV0">
    <property type="interactions" value="3550"/>
</dbReference>
<dbReference type="Pfam" id="PF00575">
    <property type="entry name" value="S1"/>
    <property type="match status" value="2"/>
</dbReference>
<dbReference type="GO" id="GO:0005730">
    <property type="term" value="C:nucleolus"/>
    <property type="evidence" value="ECO:0000318"/>
    <property type="project" value="GO_Central"/>
</dbReference>
<feature type="region of interest" description="Disordered" evidence="13">
    <location>
        <begin position="1521"/>
        <end position="1573"/>
    </location>
</feature>
<dbReference type="GO" id="GO:0006364">
    <property type="term" value="P:rRNA processing"/>
    <property type="evidence" value="ECO:0007669"/>
    <property type="project" value="UniProtKB-KW"/>
</dbReference>
<keyword evidence="16" id="KW-1185">Reference proteome</keyword>
<dbReference type="Bgee" id="ENSOANG00000001636">
    <property type="expression patterns" value="Expressed in fibroblast and 7 other cell types or tissues"/>
</dbReference>
<keyword evidence="6" id="KW-0832">Ubl conjugation</keyword>
<keyword evidence="4" id="KW-0597">Phosphoprotein</keyword>
<evidence type="ECO:0000256" key="6">
    <source>
        <dbReference type="ARBA" id="ARBA00022843"/>
    </source>
</evidence>
<dbReference type="FunFam" id="1.25.40.10:FF:000065">
    <property type="entry name" value="Programmed cell death 11"/>
    <property type="match status" value="1"/>
</dbReference>
<feature type="region of interest" description="Disordered" evidence="13">
    <location>
        <begin position="1"/>
        <end position="68"/>
    </location>
</feature>
<dbReference type="CDD" id="cd04461">
    <property type="entry name" value="S1_Rrp5_repeat_hs8_sc7"/>
    <property type="match status" value="1"/>
</dbReference>
<dbReference type="CDD" id="cd05693">
    <property type="entry name" value="S1_Rrp5_repeat_hs1_sc1"/>
    <property type="match status" value="1"/>
</dbReference>
<dbReference type="InParanoid" id="F7DAV0"/>
<feature type="domain" description="S1 motif" evidence="14">
    <location>
        <begin position="1152"/>
        <end position="1225"/>
    </location>
</feature>
<accession>F7DAV0</accession>
<dbReference type="GO" id="GO:0003723">
    <property type="term" value="F:RNA binding"/>
    <property type="evidence" value="ECO:0000318"/>
    <property type="project" value="GO_Central"/>
</dbReference>
<dbReference type="SMART" id="SM00386">
    <property type="entry name" value="HAT"/>
    <property type="match status" value="7"/>
</dbReference>
<feature type="compositionally biased region" description="Basic and acidic residues" evidence="13">
    <location>
        <begin position="1546"/>
        <end position="1561"/>
    </location>
</feature>
<reference evidence="15" key="2">
    <citation type="submission" date="2025-09" db="UniProtKB">
        <authorList>
            <consortium name="Ensembl"/>
        </authorList>
    </citation>
    <scope>IDENTIFICATION</scope>
    <source>
        <strain evidence="15">Glennie</strain>
    </source>
</reference>
<evidence type="ECO:0000256" key="7">
    <source>
        <dbReference type="ARBA" id="ARBA00022990"/>
    </source>
</evidence>
<dbReference type="Pfam" id="PF05843">
    <property type="entry name" value="Suf"/>
    <property type="match status" value="1"/>
</dbReference>
<evidence type="ECO:0000313" key="16">
    <source>
        <dbReference type="Proteomes" id="UP000002279"/>
    </source>
</evidence>
<feature type="domain" description="S1 motif" evidence="14">
    <location>
        <begin position="1233"/>
        <end position="1301"/>
    </location>
</feature>
<evidence type="ECO:0000256" key="11">
    <source>
        <dbReference type="ARBA" id="ARBA00067510"/>
    </source>
</evidence>
<feature type="domain" description="S1 motif" evidence="14">
    <location>
        <begin position="545"/>
        <end position="614"/>
    </location>
</feature>
<keyword evidence="8" id="KW-0539">Nucleus</keyword>
<keyword evidence="5" id="KW-0677">Repeat</keyword>
<feature type="domain" description="S1 motif" evidence="14">
    <location>
        <begin position="722"/>
        <end position="791"/>
    </location>
</feature>
<dbReference type="InterPro" id="IPR008847">
    <property type="entry name" value="Suf"/>
</dbReference>
<gene>
    <name evidence="15" type="primary">PDCD11</name>
</gene>
<evidence type="ECO:0000256" key="9">
    <source>
        <dbReference type="ARBA" id="ARBA00059726"/>
    </source>
</evidence>
<evidence type="ECO:0000256" key="4">
    <source>
        <dbReference type="ARBA" id="ARBA00022553"/>
    </source>
</evidence>
<dbReference type="InterPro" id="IPR003029">
    <property type="entry name" value="S1_domain"/>
</dbReference>
<dbReference type="CDD" id="cd05702">
    <property type="entry name" value="S1_Rrp5_repeat_hs11_sc8"/>
    <property type="match status" value="1"/>
</dbReference>
<comment type="subcellular location">
    <subcellularLocation>
        <location evidence="1">Nucleus</location>
        <location evidence="1">Nucleolus</location>
    </subcellularLocation>
</comment>
<dbReference type="InterPro" id="IPR011990">
    <property type="entry name" value="TPR-like_helical_dom_sf"/>
</dbReference>
<comment type="function">
    <text evidence="9">Essential for the generation of mature 18S rRNA, specifically necessary for cleavages at sites A0, 1 and 2 of the 47S precursor. Directly interacts with U3 snoRNA.</text>
</comment>
<dbReference type="RefSeq" id="XP_007665835.1">
    <property type="nucleotide sequence ID" value="XM_007667645.4"/>
</dbReference>
<feature type="compositionally biased region" description="Basic and acidic residues" evidence="13">
    <location>
        <begin position="1000"/>
        <end position="1012"/>
    </location>
</feature>
<evidence type="ECO:0000256" key="13">
    <source>
        <dbReference type="SAM" id="MobiDB-lite"/>
    </source>
</evidence>
<dbReference type="OMA" id="GQYLRAY"/>
<dbReference type="GO" id="GO:0005829">
    <property type="term" value="C:cytosol"/>
    <property type="evidence" value="ECO:0007669"/>
    <property type="project" value="Ensembl"/>
</dbReference>
<evidence type="ECO:0000313" key="15">
    <source>
        <dbReference type="Ensembl" id="ENSOANP00000002619.4"/>
    </source>
</evidence>
<feature type="domain" description="S1 motif" evidence="14">
    <location>
        <begin position="1327"/>
        <end position="1399"/>
    </location>
</feature>
<feature type="domain" description="S1 motif" evidence="14">
    <location>
        <begin position="368"/>
        <end position="439"/>
    </location>
</feature>
<dbReference type="PANTHER" id="PTHR23270:SF10">
    <property type="entry name" value="PROTEIN RRP5 HOMOLOG"/>
    <property type="match status" value="1"/>
</dbReference>
<reference evidence="15" key="1">
    <citation type="submission" date="2025-08" db="UniProtKB">
        <authorList>
            <consortium name="Ensembl"/>
        </authorList>
    </citation>
    <scope>IDENTIFICATION</scope>
    <source>
        <strain evidence="15">Glennie</strain>
    </source>
</reference>
<dbReference type="FunFam" id="2.40.50.140:FF:000340">
    <property type="entry name" value="Unplaced genomic scaffold supercont1.162, whole genome shotgun sequence"/>
    <property type="match status" value="1"/>
</dbReference>
<dbReference type="Pfam" id="PF23459">
    <property type="entry name" value="S1_RRP5"/>
    <property type="match status" value="9"/>
</dbReference>
<comment type="subunit">
    <text evidence="10">Interacts with NF-kappa-B p50/NFKB1 and NF-kappa-B p65/RELA.</text>
</comment>
<evidence type="ECO:0000256" key="8">
    <source>
        <dbReference type="ARBA" id="ARBA00023242"/>
    </source>
</evidence>
<dbReference type="SUPFAM" id="SSF48452">
    <property type="entry name" value="TPR-like"/>
    <property type="match status" value="2"/>
</dbReference>
<dbReference type="Proteomes" id="UP000002279">
    <property type="component" value="Unplaced"/>
</dbReference>
<dbReference type="FunFam" id="2.40.50.140:FF:000148">
    <property type="entry name" value="protein RRP5 homolog isoform X1"/>
    <property type="match status" value="1"/>
</dbReference>
<dbReference type="FunFam" id="2.40.50.140:FF:000200">
    <property type="entry name" value="Programmed cell death 11"/>
    <property type="match status" value="1"/>
</dbReference>
<dbReference type="Gene3D" id="1.25.40.10">
    <property type="entry name" value="Tetratricopeptide repeat domain"/>
    <property type="match status" value="1"/>
</dbReference>
<dbReference type="Ensembl" id="ENSOANT00000002620.5">
    <property type="protein sequence ID" value="ENSOANP00000002619.4"/>
    <property type="gene ID" value="ENSOANG00000001636.5"/>
</dbReference>
<keyword evidence="7" id="KW-0007">Acetylation</keyword>
<feature type="domain" description="S1 motif" evidence="14">
    <location>
        <begin position="1039"/>
        <end position="1110"/>
    </location>
</feature>
<dbReference type="InterPro" id="IPR057302">
    <property type="entry name" value="Rrp5_S1"/>
</dbReference>
<dbReference type="KEGG" id="oaa:100081214"/>
<evidence type="ECO:0000256" key="1">
    <source>
        <dbReference type="ARBA" id="ARBA00004604"/>
    </source>
</evidence>
<feature type="domain" description="S1 motif" evidence="14">
    <location>
        <begin position="284"/>
        <end position="349"/>
    </location>
</feature>
<dbReference type="InterPro" id="IPR048058">
    <property type="entry name" value="Rrp5_S1_rpt_hs11_sc8"/>
</dbReference>
<dbReference type="InterPro" id="IPR048059">
    <property type="entry name" value="Rrp5_S1_rpt_hs1_sc1"/>
</dbReference>
<dbReference type="HOGENOM" id="CLU_000845_1_1_1"/>
<evidence type="ECO:0000256" key="2">
    <source>
        <dbReference type="ARBA" id="ARBA00022499"/>
    </source>
</evidence>
<evidence type="ECO:0000256" key="12">
    <source>
        <dbReference type="ARBA" id="ARBA00080810"/>
    </source>
</evidence>
<dbReference type="GeneID" id="100081214"/>
<dbReference type="OrthoDB" id="412781at2759"/>
<dbReference type="SMART" id="SM00316">
    <property type="entry name" value="S1"/>
    <property type="match status" value="12"/>
</dbReference>
<dbReference type="eggNOG" id="KOG1070">
    <property type="taxonomic scope" value="Eukaryota"/>
</dbReference>
<protein>
    <recommendedName>
        <fullName evidence="11">Protein RRP5 homolog</fullName>
    </recommendedName>
    <alternativeName>
        <fullName evidence="12">Programmed cell death protein 11</fullName>
    </alternativeName>
</protein>
<dbReference type="InterPro" id="IPR012340">
    <property type="entry name" value="NA-bd_OB-fold"/>
</dbReference>
<sequence length="1842" mass="207049">MASTDESFPRGGVKPKPDREKAVKQPLEQDNLFDFFKTHDEGRTQRRKKSQNDPKRKKTRRSDKKEPKKSDAELFELLSVQNLSEGVLLLGCVKESNKYEMVISLPNGLRGFVQATSISDTYTKKLAEQVEREEFLEDVMPLSALYLPGMLVRCVVNSIETTKKGKQSIRLSLNPKEVNRGLSAGTLSPGMLLTGTVSSREDHGYLIDIGVRESKAFLPRKKAQEYISMRNKGSELKLGQYLWCYVEEVKGNGSIVRLSIGSAEVASALATEEQNWTLDNVLPGLVVKAVIQKVTPHGLSLSFLSIYRGLVDFLHLDPKKSQSYFATQKVKACILSVHRQTKTVRLTLRPNFLHPGLPLSQLSTSLVGTVLENVPVQGFFKKAGATFKLKDGSLAFARFKHLSNSKKSFNPEKFLPGKTHKCRIIDLSPMDDLVLLSLKEKIINAPFLQYRDLQPGQLVQGKVLALRPFGVLVEVTDSIKGVVPLLHLADVQLKHPEKKFHLGDEIKGRVLSCIPSMKKLVLTLKKTLVNSDLPVITSYRAAKPQLQAHGFISKITEVGCIVGFYNNVRGLVPKGRLGVDCSEDLKSVFYLGQVIKVTVVNCSPNQERLLLSYKPMMDSEPAGSAEMLGQMVDVKVVKKTDMGLQVSILPGNVPAFLPKIHLSDHVSNSQLLWHWLQPNDILHRVLCLGSKRGRNILSRKPALICAAEEGQVARYFFDIQPGMLFTGYVTSIMDYGVFVELPFGFTGLSPRVAISDKFVTKTQDHYTVGQTVTALVTDVDEEKQRMLLSLRLSDCNLRDPATVGFSLLCQCLEELQGVRLLMKNQEDNTLIQFLASLTPGLRLNLIVQEVLEGGSVTFSGGLGPGLVLSASKYHVGGEKLEPLQRVKTVVLHVDTLKLKVHVSLRPELLNRKFKKVKLNDQHMAVVQHLEKEFVIASLVETGQLVAFPIASHFNDTFRFDSEKLQLGQGVCLTLRTTEPGDFGLLLATKEPASKRVVPKPQEKLEPTGEPQEKVGPTRKPQKKVGPTREAVKKHAFSIGELVKGIVRSVKPTYIIVTLESGITGFIHVSQILDEVPLGTCPTTRLKAKKRITARVIGGKDMRTRRFLPATHSRFIRTVPELSIRPSELKASSTALNTHSYSHALKFRGYNVGKQVICFVKKYNIVEKCLEVEVSPVISGKVPHLLLSLSYKVLRHPEKKFKVGQALSAIVVGTDSSRSLLILSLTGIHKLKKGTITMGKVMKVIPDVGLTVRLPFECAGQVSIFHIQDSYSAVPLEGFKPEKIVKCCVLSTKGTMMELSLRLSRTKSNYQEKVEDREVTSLDDVKEGELLRGYVKSVEHQGVFISISSTVVGQVQYQCVSQYLVSNQKLYNKYLRKGMLLTTKVLSVNKEQNLVELSLLPQDTGKQDVFPSSLKLPLHDEEKGKGKENLTKEKKETLKDKRKRGELETKQEETPRKKKKTQASEEDEEDSGVEVYYREGKVDKEAREKPQKKQIKPAEAPRLQLSSAFAWDVGLDTLTSVVQPKEESSESEDEEQQQVTLKKKTKKDKEAEKQKAEKELSRIEATLMDPSRQPETADDFDRLVLSSPNSSILWLQYMAFHLHATEIDKARAVAERALKIISFREEQEKFNVWVALLNLENMYGSEESLTKVFERAVQYNDSLKVFLQLADIYAKSEKYTEAEELYGKMLKRFRQEKSVWLKYSAFLLRRGQFEANHQLLHRALKCLPDKDHVDVISKFAQLEFHLGDAERAKAIFESTLSNYPKRTDIWSVYIDMTIKHGSQKEVRDIFERVIHLSLAAKRMKFFFKRYLDYEKQHGSPETVQAVKEKAVEYVEGQSSQLKG</sequence>
<dbReference type="CDD" id="cd05705">
    <property type="entry name" value="S1_Rrp5_repeat_hs14"/>
    <property type="match status" value="1"/>
</dbReference>
<feature type="compositionally biased region" description="Basic and acidic residues" evidence="13">
    <location>
        <begin position="36"/>
        <end position="54"/>
    </location>
</feature>
<dbReference type="InterPro" id="IPR003107">
    <property type="entry name" value="HAT"/>
</dbReference>
<organism evidence="15 16">
    <name type="scientific">Ornithorhynchus anatinus</name>
    <name type="common">Duckbill platypus</name>
    <dbReference type="NCBI Taxonomy" id="9258"/>
    <lineage>
        <taxon>Eukaryota</taxon>
        <taxon>Metazoa</taxon>
        <taxon>Chordata</taxon>
        <taxon>Craniata</taxon>
        <taxon>Vertebrata</taxon>
        <taxon>Euteleostomi</taxon>
        <taxon>Mammalia</taxon>
        <taxon>Monotremata</taxon>
        <taxon>Ornithorhynchidae</taxon>
        <taxon>Ornithorhynchus</taxon>
    </lineage>
</organism>
<dbReference type="FunFam" id="2.40.50.140:FF:000103">
    <property type="entry name" value="protein RRP5 homolog"/>
    <property type="match status" value="2"/>
</dbReference>
<evidence type="ECO:0000256" key="3">
    <source>
        <dbReference type="ARBA" id="ARBA00022552"/>
    </source>
</evidence>
<dbReference type="FunFam" id="2.40.50.140:FF:000155">
    <property type="entry name" value="rRNA biogenesis protein RRP5"/>
    <property type="match status" value="1"/>
</dbReference>
<dbReference type="CDD" id="cd05698">
    <property type="entry name" value="S1_Rrp5_repeat_hs6_sc5"/>
    <property type="match status" value="1"/>
</dbReference>
<dbReference type="CDD" id="cd05696">
    <property type="entry name" value="S1_Rrp5_repeat_hs4"/>
    <property type="match status" value="1"/>
</dbReference>
<dbReference type="GeneTree" id="ENSGT00390000012228"/>
<dbReference type="CDD" id="cd05704">
    <property type="entry name" value="S1_Rrp5_repeat_hs13"/>
    <property type="match status" value="1"/>
</dbReference>
<name>F7DAV0_ORNAN</name>
<dbReference type="GO" id="GO:0051059">
    <property type="term" value="F:NF-kappaB binding"/>
    <property type="evidence" value="ECO:0007669"/>
    <property type="project" value="Ensembl"/>
</dbReference>
<evidence type="ECO:0000256" key="10">
    <source>
        <dbReference type="ARBA" id="ARBA00062488"/>
    </source>
</evidence>
<feature type="domain" description="S1 motif" evidence="14">
    <location>
        <begin position="86"/>
        <end position="174"/>
    </location>
</feature>
<dbReference type="FunFam" id="2.40.50.140:FF:000175">
    <property type="entry name" value="Programmed cell death 11"/>
    <property type="match status" value="1"/>
</dbReference>
<feature type="domain" description="S1 motif" evidence="14">
    <location>
        <begin position="629"/>
        <end position="700"/>
    </location>
</feature>
<evidence type="ECO:0000256" key="5">
    <source>
        <dbReference type="ARBA" id="ARBA00022737"/>
    </source>
</evidence>
<evidence type="ECO:0000259" key="14">
    <source>
        <dbReference type="PROSITE" id="PS50126"/>
    </source>
</evidence>
<feature type="compositionally biased region" description="Basic and acidic residues" evidence="13">
    <location>
        <begin position="1416"/>
        <end position="1454"/>
    </location>
</feature>
<keyword evidence="2" id="KW-1017">Isopeptide bond</keyword>
<feature type="domain" description="S1 motif" evidence="14">
    <location>
        <begin position="190"/>
        <end position="261"/>
    </location>
</feature>